<dbReference type="Gene3D" id="1.10.10.10">
    <property type="entry name" value="Winged helix-like DNA-binding domain superfamily/Winged helix DNA-binding domain"/>
    <property type="match status" value="1"/>
</dbReference>
<dbReference type="InterPro" id="IPR036388">
    <property type="entry name" value="WH-like_DNA-bd_sf"/>
</dbReference>
<dbReference type="SUPFAM" id="SSF46785">
    <property type="entry name" value="Winged helix' DNA-binding domain"/>
    <property type="match status" value="1"/>
</dbReference>
<evidence type="ECO:0000313" key="2">
    <source>
        <dbReference type="Proteomes" id="UP000234382"/>
    </source>
</evidence>
<dbReference type="AlphaFoldDB" id="A0A2H1ISZ1"/>
<gene>
    <name evidence="1" type="ORF">BI49514_01283</name>
</gene>
<sequence length="81" mass="8667">MNTLLRGLQERGLITRPATAESGRILPTRLTSAGVEVLDQAVSRVEAVSARMVSPLDDETRTMVTEALGRCIAALEEAEDG</sequence>
<keyword evidence="2" id="KW-1185">Reference proteome</keyword>
<reference evidence="2" key="1">
    <citation type="submission" date="2017-03" db="EMBL/GenBank/DDBJ databases">
        <authorList>
            <person name="Monnet C."/>
        </authorList>
    </citation>
    <scope>NUCLEOTIDE SEQUENCE [LARGE SCALE GENOMIC DNA]</scope>
    <source>
        <strain evidence="2">ATCC 49514</strain>
    </source>
</reference>
<evidence type="ECO:0000313" key="1">
    <source>
        <dbReference type="EMBL" id="SMX78230.1"/>
    </source>
</evidence>
<organism evidence="1 2">
    <name type="scientific">Brevibacterium iodinum ATCC 49514</name>
    <dbReference type="NCBI Taxonomy" id="1255616"/>
    <lineage>
        <taxon>Bacteria</taxon>
        <taxon>Bacillati</taxon>
        <taxon>Actinomycetota</taxon>
        <taxon>Actinomycetes</taxon>
        <taxon>Micrococcales</taxon>
        <taxon>Brevibacteriaceae</taxon>
        <taxon>Brevibacterium</taxon>
    </lineage>
</organism>
<protein>
    <recommendedName>
        <fullName evidence="3">HTH marR-type domain-containing protein</fullName>
    </recommendedName>
</protein>
<evidence type="ECO:0008006" key="3">
    <source>
        <dbReference type="Google" id="ProtNLM"/>
    </source>
</evidence>
<accession>A0A2H1ISZ1</accession>
<dbReference type="EMBL" id="FXYX01000006">
    <property type="protein sequence ID" value="SMX78230.1"/>
    <property type="molecule type" value="Genomic_DNA"/>
</dbReference>
<dbReference type="InterPro" id="IPR036390">
    <property type="entry name" value="WH_DNA-bd_sf"/>
</dbReference>
<name>A0A2H1ISZ1_9MICO</name>
<dbReference type="Proteomes" id="UP000234382">
    <property type="component" value="Unassembled WGS sequence"/>
</dbReference>
<proteinExistence type="predicted"/>